<sequence>MMTLPSPRALRYLILGSLSQSTRQHQLPHLNFCETSCRHGFPVIGGLNTRQRETSPGLTRERVSSSPSQHAWFSFNYDHGIESRPCQ</sequence>
<evidence type="ECO:0000313" key="2">
    <source>
        <dbReference type="Proteomes" id="UP001172159"/>
    </source>
</evidence>
<reference evidence="1" key="1">
    <citation type="submission" date="2023-06" db="EMBL/GenBank/DDBJ databases">
        <title>Genome-scale phylogeny and comparative genomics of the fungal order Sordariales.</title>
        <authorList>
            <consortium name="Lawrence Berkeley National Laboratory"/>
            <person name="Hensen N."/>
            <person name="Bonometti L."/>
            <person name="Westerberg I."/>
            <person name="Brannstrom I.O."/>
            <person name="Guillou S."/>
            <person name="Cros-Aarteil S."/>
            <person name="Calhoun S."/>
            <person name="Haridas S."/>
            <person name="Kuo A."/>
            <person name="Mondo S."/>
            <person name="Pangilinan J."/>
            <person name="Riley R."/>
            <person name="Labutti K."/>
            <person name="Andreopoulos B."/>
            <person name="Lipzen A."/>
            <person name="Chen C."/>
            <person name="Yanf M."/>
            <person name="Daum C."/>
            <person name="Ng V."/>
            <person name="Clum A."/>
            <person name="Steindorff A."/>
            <person name="Ohm R."/>
            <person name="Martin F."/>
            <person name="Silar P."/>
            <person name="Natvig D."/>
            <person name="Lalanne C."/>
            <person name="Gautier V."/>
            <person name="Ament-Velasquez S.L."/>
            <person name="Kruys A."/>
            <person name="Hutchinson M.I."/>
            <person name="Powell A.J."/>
            <person name="Barry K."/>
            <person name="Miller A.N."/>
            <person name="Grigoriev I.V."/>
            <person name="Debuchy R."/>
            <person name="Gladieux P."/>
            <person name="Thoren M.H."/>
            <person name="Johannesson H."/>
        </authorList>
    </citation>
    <scope>NUCLEOTIDE SEQUENCE</scope>
    <source>
        <strain evidence="1">CBS 540.89</strain>
    </source>
</reference>
<dbReference type="AlphaFoldDB" id="A0AA40BS22"/>
<dbReference type="EMBL" id="JAUKTV010000004">
    <property type="protein sequence ID" value="KAK0739359.1"/>
    <property type="molecule type" value="Genomic_DNA"/>
</dbReference>
<accession>A0AA40BS22</accession>
<gene>
    <name evidence="1" type="ORF">B0T21DRAFT_362465</name>
</gene>
<organism evidence="1 2">
    <name type="scientific">Apiosordaria backusii</name>
    <dbReference type="NCBI Taxonomy" id="314023"/>
    <lineage>
        <taxon>Eukaryota</taxon>
        <taxon>Fungi</taxon>
        <taxon>Dikarya</taxon>
        <taxon>Ascomycota</taxon>
        <taxon>Pezizomycotina</taxon>
        <taxon>Sordariomycetes</taxon>
        <taxon>Sordariomycetidae</taxon>
        <taxon>Sordariales</taxon>
        <taxon>Lasiosphaeriaceae</taxon>
        <taxon>Apiosordaria</taxon>
    </lineage>
</organism>
<dbReference type="Proteomes" id="UP001172159">
    <property type="component" value="Unassembled WGS sequence"/>
</dbReference>
<keyword evidence="2" id="KW-1185">Reference proteome</keyword>
<name>A0AA40BS22_9PEZI</name>
<protein>
    <submittedName>
        <fullName evidence="1">Uncharacterized protein</fullName>
    </submittedName>
</protein>
<evidence type="ECO:0000313" key="1">
    <source>
        <dbReference type="EMBL" id="KAK0739359.1"/>
    </source>
</evidence>
<comment type="caution">
    <text evidence="1">The sequence shown here is derived from an EMBL/GenBank/DDBJ whole genome shotgun (WGS) entry which is preliminary data.</text>
</comment>
<proteinExistence type="predicted"/>